<gene>
    <name evidence="1" type="ORF">EYM_01880</name>
</gene>
<dbReference type="KEGG" id="iis:EYM_01880"/>
<keyword evidence="2" id="KW-1185">Reference proteome</keyword>
<proteinExistence type="predicted"/>
<reference evidence="1 2" key="1">
    <citation type="submission" date="2013-11" db="EMBL/GenBank/DDBJ databases">
        <title>Comparative genomics of Ignicoccus.</title>
        <authorList>
            <person name="Podar M."/>
        </authorList>
    </citation>
    <scope>NUCLEOTIDE SEQUENCE [LARGE SCALE GENOMIC DNA]</scope>
    <source>
        <strain evidence="1 2">DSM 13165</strain>
    </source>
</reference>
<protein>
    <submittedName>
        <fullName evidence="1">Uncharacterized protein</fullName>
    </submittedName>
</protein>
<dbReference type="GeneID" id="30679780"/>
<organism evidence="1 2">
    <name type="scientific">Ignicoccus islandicus DSM 13165</name>
    <dbReference type="NCBI Taxonomy" id="940295"/>
    <lineage>
        <taxon>Archaea</taxon>
        <taxon>Thermoproteota</taxon>
        <taxon>Thermoprotei</taxon>
        <taxon>Desulfurococcales</taxon>
        <taxon>Desulfurococcaceae</taxon>
        <taxon>Ignicoccus</taxon>
    </lineage>
</organism>
<dbReference type="RefSeq" id="WP_075049407.1">
    <property type="nucleotide sequence ID" value="NZ_CP006867.1"/>
</dbReference>
<evidence type="ECO:0000313" key="2">
    <source>
        <dbReference type="Proteomes" id="UP000060778"/>
    </source>
</evidence>
<sequence>MVRVKKVVKKRYDKEYIEYHLHVYVPKGFVEICGEEFEVKVDHERCEIRIRPSMKNWRRVEDELLNEEHAFK</sequence>
<evidence type="ECO:0000313" key="1">
    <source>
        <dbReference type="EMBL" id="ALU12259.1"/>
    </source>
</evidence>
<dbReference type="Proteomes" id="UP000060778">
    <property type="component" value="Chromosome"/>
</dbReference>
<accession>A0A0U3ECT1</accession>
<dbReference type="AlphaFoldDB" id="A0A0U3ECT1"/>
<dbReference type="EMBL" id="CP006867">
    <property type="protein sequence ID" value="ALU12259.1"/>
    <property type="molecule type" value="Genomic_DNA"/>
</dbReference>
<name>A0A0U3ECT1_9CREN</name>